<evidence type="ECO:0000313" key="2">
    <source>
        <dbReference type="EMBL" id="QRO86270.1"/>
    </source>
</evidence>
<evidence type="ECO:0000313" key="4">
    <source>
        <dbReference type="Proteomes" id="UP000627155"/>
    </source>
</evidence>
<evidence type="ECO:0000313" key="3">
    <source>
        <dbReference type="Proteomes" id="UP000241209"/>
    </source>
</evidence>
<keyword evidence="4" id="KW-1185">Reference proteome</keyword>
<proteinExistence type="predicted"/>
<accession>A0A2T4PT35</accession>
<dbReference type="PANTHER" id="PTHR36849">
    <property type="entry name" value="CYTOPLASMIC PROTEIN-RELATED"/>
    <property type="match status" value="1"/>
</dbReference>
<dbReference type="RefSeq" id="WP_103323070.1">
    <property type="nucleotide sequence ID" value="NZ_BMDF01000007.1"/>
</dbReference>
<dbReference type="OrthoDB" id="9790745at2"/>
<dbReference type="PANTHER" id="PTHR36849:SF1">
    <property type="entry name" value="CYTOPLASMIC PROTEIN"/>
    <property type="match status" value="1"/>
</dbReference>
<dbReference type="InterPro" id="IPR052552">
    <property type="entry name" value="YeaO-like"/>
</dbReference>
<dbReference type="EMBL" id="PZFK01000013">
    <property type="protein sequence ID" value="PTI29525.1"/>
    <property type="molecule type" value="Genomic_DNA"/>
</dbReference>
<reference evidence="1" key="2">
    <citation type="submission" date="2018-03" db="EMBL/GenBank/DDBJ databases">
        <authorList>
            <person name="Keele B.F."/>
        </authorList>
    </citation>
    <scope>NUCLEOTIDE SEQUENCE</scope>
    <source>
        <strain evidence="1">SNUC 2204</strain>
    </source>
</reference>
<dbReference type="Pfam" id="PF22752">
    <property type="entry name" value="DUF488-N3i"/>
    <property type="match status" value="1"/>
</dbReference>
<dbReference type="EMBL" id="CP069486">
    <property type="protein sequence ID" value="QRO86270.1"/>
    <property type="molecule type" value="Genomic_DNA"/>
</dbReference>
<sequence length="123" mass="14569">MSCKIERIYESDEQDVIRVLVDGVWPRGISKDKANLDYWLKEIAPSSSLRKWFNHDEDKFSSFKEKYKQELKSGEQQEALEKLKEIYKNNDKQIVLLYGAKDEKHNQAVVLKEIIDHQKKPKT</sequence>
<reference evidence="1 3" key="1">
    <citation type="journal article" date="2016" name="Front. Microbiol.">
        <title>Comprehensive Phylogenetic Analysis of Bovine Non-aureus Staphylococci Species Based on Whole-Genome Sequencing.</title>
        <authorList>
            <person name="Naushad S."/>
            <person name="Barkema H.W."/>
            <person name="Luby C."/>
            <person name="Condas L.A."/>
            <person name="Nobrega D.B."/>
            <person name="Carson D.A."/>
            <person name="De Buck J."/>
        </authorList>
    </citation>
    <scope>NUCLEOTIDE SEQUENCE [LARGE SCALE GENOMIC DNA]</scope>
    <source>
        <strain evidence="1 3">SNUC 2204</strain>
    </source>
</reference>
<protein>
    <submittedName>
        <fullName evidence="1">DUF488 domain-containing protein</fullName>
    </submittedName>
    <submittedName>
        <fullName evidence="2">DUF488 family protein</fullName>
    </submittedName>
</protein>
<dbReference type="AlphaFoldDB" id="A0A2T4PT35"/>
<dbReference type="STRING" id="1167632.GCA_000286335_02559"/>
<dbReference type="GeneID" id="64117406"/>
<reference evidence="2 4" key="3">
    <citation type="submission" date="2021-02" db="EMBL/GenBank/DDBJ databases">
        <title>FDA dAtabase for Regulatory Grade micrObial Sequences (FDA-ARGOS): Supporting development and validation of Infectious Disease Dx tests.</title>
        <authorList>
            <person name="Sproer C."/>
            <person name="Gronow S."/>
            <person name="Severitt S."/>
            <person name="Schroder I."/>
            <person name="Tallon L."/>
            <person name="Sadzewicz L."/>
            <person name="Zhao X."/>
            <person name="Boylan J."/>
            <person name="Ott S."/>
            <person name="Bowen H."/>
            <person name="Vavikolanu K."/>
            <person name="Mehta A."/>
            <person name="Aluvathingal J."/>
            <person name="Nadendla S."/>
            <person name="Lowell S."/>
            <person name="Myers T."/>
            <person name="Yan Y."/>
            <person name="Sichtig H."/>
        </authorList>
    </citation>
    <scope>NUCLEOTIDE SEQUENCE [LARGE SCALE GENOMIC DNA]</scope>
    <source>
        <strain evidence="2 4">FDAARGOS_1207</strain>
    </source>
</reference>
<evidence type="ECO:0000313" key="1">
    <source>
        <dbReference type="EMBL" id="PTI29525.1"/>
    </source>
</evidence>
<dbReference type="Proteomes" id="UP000627155">
    <property type="component" value="Chromosome"/>
</dbReference>
<dbReference type="Proteomes" id="UP000241209">
    <property type="component" value="Unassembled WGS sequence"/>
</dbReference>
<organism evidence="1 3">
    <name type="scientific">Mammaliicoccus vitulinus</name>
    <dbReference type="NCBI Taxonomy" id="71237"/>
    <lineage>
        <taxon>Bacteria</taxon>
        <taxon>Bacillati</taxon>
        <taxon>Bacillota</taxon>
        <taxon>Bacilli</taxon>
        <taxon>Bacillales</taxon>
        <taxon>Staphylococcaceae</taxon>
        <taxon>Mammaliicoccus</taxon>
    </lineage>
</organism>
<name>A0A2T4PT35_9STAP</name>
<gene>
    <name evidence="1" type="ORF">BU072_07620</name>
    <name evidence="2" type="ORF">I6J37_06380</name>
</gene>